<dbReference type="AlphaFoldDB" id="A0A976IH76"/>
<accession>A0A976IH76</accession>
<comment type="caution">
    <text evidence="1">The sequence shown here is derived from an EMBL/GenBank/DDBJ whole genome shotgun (WGS) entry which is preliminary data.</text>
</comment>
<dbReference type="RefSeq" id="XP_067821139.1">
    <property type="nucleotide sequence ID" value="XM_067959867.1"/>
</dbReference>
<sequence>MANDVLAEQLATPKKLSKLLCHPEIRGHLGHFQIGGAGDAQWVWLFSSPSETHEVGDVHTYEVALLMWVRPRFACHWYSAFCKLDTQWLDLGWQISAEL</sequence>
<name>A0A976IH76_BRELC</name>
<dbReference type="KEGG" id="blac:94345538"/>
<keyword evidence="2" id="KW-1185">Reference proteome</keyword>
<dbReference type="EMBL" id="SHOA02000015">
    <property type="protein sequence ID" value="TDH71640.1"/>
    <property type="molecule type" value="Genomic_DNA"/>
</dbReference>
<evidence type="ECO:0000313" key="1">
    <source>
        <dbReference type="EMBL" id="TDH71640.1"/>
    </source>
</evidence>
<organism evidence="1 2">
    <name type="scientific">Bremia lactucae</name>
    <name type="common">Lettuce downy mildew</name>
    <dbReference type="NCBI Taxonomy" id="4779"/>
    <lineage>
        <taxon>Eukaryota</taxon>
        <taxon>Sar</taxon>
        <taxon>Stramenopiles</taxon>
        <taxon>Oomycota</taxon>
        <taxon>Peronosporomycetes</taxon>
        <taxon>Peronosporales</taxon>
        <taxon>Peronosporaceae</taxon>
        <taxon>Bremia</taxon>
    </lineage>
</organism>
<dbReference type="Proteomes" id="UP000294530">
    <property type="component" value="Unassembled WGS sequence"/>
</dbReference>
<protein>
    <submittedName>
        <fullName evidence="1">Uncharacterized protein</fullName>
    </submittedName>
</protein>
<proteinExistence type="predicted"/>
<dbReference type="GeneID" id="94345538"/>
<reference evidence="1 2" key="1">
    <citation type="journal article" date="2021" name="Genome Biol.">
        <title>AFLAP: assembly-free linkage analysis pipeline using k-mers from genome sequencing data.</title>
        <authorList>
            <person name="Fletcher K."/>
            <person name="Zhang L."/>
            <person name="Gil J."/>
            <person name="Han R."/>
            <person name="Cavanaugh K."/>
            <person name="Michelmore R."/>
        </authorList>
    </citation>
    <scope>NUCLEOTIDE SEQUENCE [LARGE SCALE GENOMIC DNA]</scope>
    <source>
        <strain evidence="1 2">SF5</strain>
    </source>
</reference>
<evidence type="ECO:0000313" key="2">
    <source>
        <dbReference type="Proteomes" id="UP000294530"/>
    </source>
</evidence>
<gene>
    <name evidence="1" type="ORF">CCR75_001766</name>
</gene>